<dbReference type="EMBL" id="CP020773">
    <property type="protein sequence ID" value="ARJ51123.1"/>
    <property type="molecule type" value="Genomic_DNA"/>
</dbReference>
<dbReference type="GO" id="GO:0004342">
    <property type="term" value="F:glucosamine-6-phosphate deaminase activity"/>
    <property type="evidence" value="ECO:0007669"/>
    <property type="project" value="UniProtKB-UniRule"/>
</dbReference>
<dbReference type="PANTHER" id="PTHR11280:SF5">
    <property type="entry name" value="GLUCOSAMINE-6-PHOSPHATE ISOMERASE"/>
    <property type="match status" value="1"/>
</dbReference>
<organism evidence="6 7">
    <name type="scientific">Staphylococcus lutrae</name>
    <dbReference type="NCBI Taxonomy" id="155085"/>
    <lineage>
        <taxon>Bacteria</taxon>
        <taxon>Bacillati</taxon>
        <taxon>Bacillota</taxon>
        <taxon>Bacilli</taxon>
        <taxon>Bacillales</taxon>
        <taxon>Staphylococcaceae</taxon>
        <taxon>Staphylococcus</taxon>
    </lineage>
</organism>
<dbReference type="GO" id="GO:0006046">
    <property type="term" value="P:N-acetylglucosamine catabolic process"/>
    <property type="evidence" value="ECO:0007669"/>
    <property type="project" value="UniProtKB-UniRule"/>
</dbReference>
<name>A0AAC9WJJ1_9STAP</name>
<dbReference type="GO" id="GO:0005737">
    <property type="term" value="C:cytoplasm"/>
    <property type="evidence" value="ECO:0007669"/>
    <property type="project" value="TreeGrafter"/>
</dbReference>
<dbReference type="NCBIfam" id="TIGR00502">
    <property type="entry name" value="nagB"/>
    <property type="match status" value="1"/>
</dbReference>
<dbReference type="CDD" id="cd01399">
    <property type="entry name" value="GlcN6P_deaminase"/>
    <property type="match status" value="1"/>
</dbReference>
<dbReference type="InterPro" id="IPR018321">
    <property type="entry name" value="Glucosamine6P_isomerase_CS"/>
</dbReference>
<dbReference type="Pfam" id="PF01182">
    <property type="entry name" value="Glucosamine_iso"/>
    <property type="match status" value="1"/>
</dbReference>
<dbReference type="AlphaFoldDB" id="A0AAC9WJJ1"/>
<dbReference type="InterPro" id="IPR004547">
    <property type="entry name" value="Glucosamine6P_isomerase"/>
</dbReference>
<comment type="similarity">
    <text evidence="4">Belongs to the glucosamine/galactosamine-6-phosphate isomerase family. NagB subfamily.</text>
</comment>
<reference evidence="6 7" key="1">
    <citation type="submission" date="2017-04" db="EMBL/GenBank/DDBJ databases">
        <authorList>
            <person name="Veseli I.A."/>
            <person name="Tang C."/>
            <person name="Pombert J.-F."/>
        </authorList>
    </citation>
    <scope>NUCLEOTIDE SEQUENCE [LARGE SCALE GENOMIC DNA]</scope>
    <source>
        <strain evidence="6 7">ATCC 700373</strain>
    </source>
</reference>
<evidence type="ECO:0000313" key="6">
    <source>
        <dbReference type="EMBL" id="ARJ51123.1"/>
    </source>
</evidence>
<dbReference type="FunFam" id="3.40.50.1360:FF:000003">
    <property type="entry name" value="Glucosamine-6-phosphate deaminase"/>
    <property type="match status" value="1"/>
</dbReference>
<evidence type="ECO:0000256" key="1">
    <source>
        <dbReference type="ARBA" id="ARBA00000644"/>
    </source>
</evidence>
<dbReference type="GO" id="GO:0042802">
    <property type="term" value="F:identical protein binding"/>
    <property type="evidence" value="ECO:0007669"/>
    <property type="project" value="TreeGrafter"/>
</dbReference>
<comment type="catalytic activity">
    <reaction evidence="1 4">
        <text>alpha-D-glucosamine 6-phosphate + H2O = beta-D-fructose 6-phosphate + NH4(+)</text>
        <dbReference type="Rhea" id="RHEA:12172"/>
        <dbReference type="ChEBI" id="CHEBI:15377"/>
        <dbReference type="ChEBI" id="CHEBI:28938"/>
        <dbReference type="ChEBI" id="CHEBI:57634"/>
        <dbReference type="ChEBI" id="CHEBI:75989"/>
        <dbReference type="EC" id="3.5.99.6"/>
    </reaction>
</comment>
<feature type="active site" description="For ring-opening step" evidence="4">
    <location>
        <position position="137"/>
    </location>
</feature>
<comment type="function">
    <text evidence="4">Catalyzes the reversible isomerization-deamination of glucosamine 6-phosphate (GlcN6P) to form fructose 6-phosphate (Fru6P) and ammonium ion.</text>
</comment>
<evidence type="ECO:0000256" key="3">
    <source>
        <dbReference type="ARBA" id="ARBA00023277"/>
    </source>
</evidence>
<dbReference type="GO" id="GO:0006043">
    <property type="term" value="P:glucosamine catabolic process"/>
    <property type="evidence" value="ECO:0007669"/>
    <property type="project" value="TreeGrafter"/>
</dbReference>
<evidence type="ECO:0000259" key="5">
    <source>
        <dbReference type="Pfam" id="PF01182"/>
    </source>
</evidence>
<keyword evidence="7" id="KW-1185">Reference proteome</keyword>
<dbReference type="PANTHER" id="PTHR11280">
    <property type="entry name" value="GLUCOSAMINE-6-PHOSPHATE ISOMERASE"/>
    <property type="match status" value="1"/>
</dbReference>
<accession>A0AAC9WJJ1</accession>
<protein>
    <recommendedName>
        <fullName evidence="4">Glucosamine-6-phosphate deaminase</fullName>
        <ecNumber evidence="4">3.5.99.6</ecNumber>
    </recommendedName>
    <alternativeName>
        <fullName evidence="4">GlcN6P deaminase</fullName>
        <shortName evidence="4">GNPDA</shortName>
    </alternativeName>
    <alternativeName>
        <fullName evidence="4">Glucosamine-6-phosphate isomerase</fullName>
    </alternativeName>
</protein>
<feature type="active site" description="For ring-opening step" evidence="4">
    <location>
        <position position="144"/>
    </location>
</feature>
<dbReference type="Proteomes" id="UP000242864">
    <property type="component" value="Chromosome"/>
</dbReference>
<dbReference type="KEGG" id="slz:B5P37_07300"/>
<comment type="caution">
    <text evidence="4">Lacks conserved residue(s) required for the propagation of feature annotation.</text>
</comment>
<dbReference type="InterPro" id="IPR037171">
    <property type="entry name" value="NagB/RpiA_transferase-like"/>
</dbReference>
<gene>
    <name evidence="4" type="primary">nagB</name>
    <name evidence="6" type="ORF">B5P37_07300</name>
</gene>
<keyword evidence="3 4" id="KW-0119">Carbohydrate metabolism</keyword>
<dbReference type="InterPro" id="IPR006148">
    <property type="entry name" value="Glc/Gal-6P_isomerase"/>
</dbReference>
<dbReference type="EC" id="3.5.99.6" evidence="4"/>
<sequence>MKIINLGSEAHASFYVACELYKQMLYQKDSRLGLATGGTMINVYRELVELLQKNQLDVSQIETFNLDEYVGLDANHEESYYQYMKKVLFGAYPHFDAQRIHLPNGVADDIEAEAQRYEALLEKGGPVEIQILGIGQNGHIGFNEPGTSFDSLTHCVDLTESTIQANSRYFDTIDDVPKQAISMGLQSIMKAKRIILLAFGEQKQEAIRQLMRQEVTTDVPATILHHHPNVEVYVDDAAMPNESNAIFRKKSHI</sequence>
<dbReference type="SUPFAM" id="SSF100950">
    <property type="entry name" value="NagB/RpiA/CoA transferase-like"/>
    <property type="match status" value="1"/>
</dbReference>
<dbReference type="HAMAP" id="MF_01241">
    <property type="entry name" value="GlcN6P_deamin"/>
    <property type="match status" value="1"/>
</dbReference>
<evidence type="ECO:0000256" key="2">
    <source>
        <dbReference type="ARBA" id="ARBA00022801"/>
    </source>
</evidence>
<dbReference type="GO" id="GO:0005975">
    <property type="term" value="P:carbohydrate metabolic process"/>
    <property type="evidence" value="ECO:0007669"/>
    <property type="project" value="InterPro"/>
</dbReference>
<keyword evidence="2 4" id="KW-0378">Hydrolase</keyword>
<feature type="domain" description="Glucosamine/galactosamine-6-phosphate isomerase" evidence="5">
    <location>
        <begin position="26"/>
        <end position="226"/>
    </location>
</feature>
<proteinExistence type="inferred from homology"/>
<dbReference type="PROSITE" id="PS01161">
    <property type="entry name" value="GLC_GALNAC_ISOMERASE"/>
    <property type="match status" value="1"/>
</dbReference>
<evidence type="ECO:0000313" key="7">
    <source>
        <dbReference type="Proteomes" id="UP000242864"/>
    </source>
</evidence>
<feature type="active site" description="Proton acceptor; for ring-opening step" evidence="4">
    <location>
        <position position="139"/>
    </location>
</feature>
<feature type="active site" description="Proton acceptor; for enolization step" evidence="4">
    <location>
        <position position="67"/>
    </location>
</feature>
<dbReference type="GO" id="GO:0019262">
    <property type="term" value="P:N-acetylneuraminate catabolic process"/>
    <property type="evidence" value="ECO:0007669"/>
    <property type="project" value="UniProtKB-UniRule"/>
</dbReference>
<comment type="pathway">
    <text evidence="4">Amino-sugar metabolism; N-acetylneuraminate degradation; D-fructose 6-phosphate from N-acetylneuraminate: step 5/5.</text>
</comment>
<dbReference type="Gene3D" id="3.40.50.1360">
    <property type="match status" value="1"/>
</dbReference>
<evidence type="ECO:0000256" key="4">
    <source>
        <dbReference type="HAMAP-Rule" id="MF_01241"/>
    </source>
</evidence>
<dbReference type="RefSeq" id="WP_085237595.1">
    <property type="nucleotide sequence ID" value="NZ_CP020773.1"/>
</dbReference>